<dbReference type="Proteomes" id="UP000215144">
    <property type="component" value="Chromosome 1"/>
</dbReference>
<dbReference type="EMBL" id="LT906454">
    <property type="protein sequence ID" value="SNV39215.1"/>
    <property type="molecule type" value="Genomic_DNA"/>
</dbReference>
<evidence type="ECO:0000313" key="3">
    <source>
        <dbReference type="Proteomes" id="UP000215144"/>
    </source>
</evidence>
<dbReference type="InterPro" id="IPR013078">
    <property type="entry name" value="His_Pase_superF_clade-1"/>
</dbReference>
<dbReference type="CDD" id="cd07067">
    <property type="entry name" value="HP_PGM_like"/>
    <property type="match status" value="1"/>
</dbReference>
<name>A0A239WXG3_STRAI</name>
<dbReference type="SUPFAM" id="SSF53254">
    <property type="entry name" value="Phosphoglycerate mutase-like"/>
    <property type="match status" value="1"/>
</dbReference>
<dbReference type="GO" id="GO:0016853">
    <property type="term" value="F:isomerase activity"/>
    <property type="evidence" value="ECO:0007669"/>
    <property type="project" value="UniProtKB-KW"/>
</dbReference>
<dbReference type="PANTHER" id="PTHR48100:SF5">
    <property type="entry name" value="HISTIDINE PHOSPHATASE FAMILY PROTEIN"/>
    <property type="match status" value="1"/>
</dbReference>
<dbReference type="GO" id="GO:0005737">
    <property type="term" value="C:cytoplasm"/>
    <property type="evidence" value="ECO:0007669"/>
    <property type="project" value="TreeGrafter"/>
</dbReference>
<keyword evidence="2" id="KW-0413">Isomerase</keyword>
<evidence type="ECO:0000256" key="1">
    <source>
        <dbReference type="PIRSR" id="PIRSR613078-2"/>
    </source>
</evidence>
<proteinExistence type="predicted"/>
<dbReference type="KEGG" id="saco:SAME_00941"/>
<dbReference type="InterPro" id="IPR001345">
    <property type="entry name" value="PG/BPGM_mutase_AS"/>
</dbReference>
<gene>
    <name evidence="2" type="primary">gpmA_2</name>
    <name evidence="2" type="ORF">SAMEA4504048_00941</name>
</gene>
<dbReference type="PANTHER" id="PTHR48100">
    <property type="entry name" value="BROAD-SPECIFICITY PHOSPHATASE YOR283W-RELATED"/>
    <property type="match status" value="1"/>
</dbReference>
<reference evidence="2 3" key="1">
    <citation type="submission" date="2017-06" db="EMBL/GenBank/DDBJ databases">
        <authorList>
            <consortium name="Pathogen Informatics"/>
        </authorList>
    </citation>
    <scope>NUCLEOTIDE SEQUENCE [LARGE SCALE GENOMIC DNA]</scope>
    <source>
        <strain evidence="2 3">NCTC11291</strain>
    </source>
</reference>
<dbReference type="InterPro" id="IPR050275">
    <property type="entry name" value="PGM_Phosphatase"/>
</dbReference>
<feature type="binding site" evidence="1">
    <location>
        <position position="61"/>
    </location>
    <ligand>
        <name>substrate</name>
    </ligand>
</feature>
<dbReference type="AlphaFoldDB" id="A0A239WXG3"/>
<sequence>MVKTLFLMRHGQTRFNELKRVQGVFDSPLTALGIEQAQKAGHFFDQEVGKFAAVYASTQERAVDTAEIASGQKEIIRLKGLKEMDFGTFEGQTETLNPPLIPGVGYGDYFVQHGGEDSMAVRERMVTTITEILKQHQDGEKILVVSHGASIAQFYRGVMDNPPQVRMSNCAILKFNVNVDQFCLQFIFNPINQEYLYEAEKS</sequence>
<dbReference type="Gene3D" id="3.40.50.1240">
    <property type="entry name" value="Phosphoglycerate mutase-like"/>
    <property type="match status" value="1"/>
</dbReference>
<dbReference type="SMART" id="SM00855">
    <property type="entry name" value="PGAM"/>
    <property type="match status" value="1"/>
</dbReference>
<dbReference type="InterPro" id="IPR029033">
    <property type="entry name" value="His_PPase_superfam"/>
</dbReference>
<accession>A0A239WXG3</accession>
<organism evidence="2 3">
    <name type="scientific">Streptococcus acidominimus</name>
    <dbReference type="NCBI Taxonomy" id="1326"/>
    <lineage>
        <taxon>Bacteria</taxon>
        <taxon>Bacillati</taxon>
        <taxon>Bacillota</taxon>
        <taxon>Bacilli</taxon>
        <taxon>Lactobacillales</taxon>
        <taxon>Streptococcaceae</taxon>
        <taxon>Streptococcus</taxon>
    </lineage>
</organism>
<protein>
    <submittedName>
        <fullName evidence="2">Phosphoglycerate mutase</fullName>
        <ecNumber evidence="2">5.4.2.-</ecNumber>
    </submittedName>
</protein>
<dbReference type="GO" id="GO:0016791">
    <property type="term" value="F:phosphatase activity"/>
    <property type="evidence" value="ECO:0007669"/>
    <property type="project" value="TreeGrafter"/>
</dbReference>
<dbReference type="OrthoDB" id="9782128at2"/>
<dbReference type="PROSITE" id="PS00175">
    <property type="entry name" value="PG_MUTASE"/>
    <property type="match status" value="1"/>
</dbReference>
<dbReference type="EC" id="5.4.2.-" evidence="2"/>
<dbReference type="RefSeq" id="WP_095122360.1">
    <property type="nucleotide sequence ID" value="NZ_LT906454.1"/>
</dbReference>
<evidence type="ECO:0000313" key="2">
    <source>
        <dbReference type="EMBL" id="SNV39215.1"/>
    </source>
</evidence>
<dbReference type="Pfam" id="PF00300">
    <property type="entry name" value="His_Phos_1"/>
    <property type="match status" value="1"/>
</dbReference>
<feature type="binding site" evidence="1">
    <location>
        <begin position="9"/>
        <end position="16"/>
    </location>
    <ligand>
        <name>substrate</name>
    </ligand>
</feature>